<dbReference type="EMBL" id="DS022300">
    <property type="protein sequence ID" value="OAJ35810.1"/>
    <property type="molecule type" value="Genomic_DNA"/>
</dbReference>
<reference evidence="1 2" key="1">
    <citation type="submission" date="2006-10" db="EMBL/GenBank/DDBJ databases">
        <title>The Genome Sequence of Batrachochytrium dendrobatidis JEL423.</title>
        <authorList>
            <consortium name="The Broad Institute Genome Sequencing Platform"/>
            <person name="Birren B."/>
            <person name="Lander E."/>
            <person name="Galagan J."/>
            <person name="Cuomo C."/>
            <person name="Devon K."/>
            <person name="Jaffe D."/>
            <person name="Butler J."/>
            <person name="Alvarez P."/>
            <person name="Gnerre S."/>
            <person name="Grabherr M."/>
            <person name="Kleber M."/>
            <person name="Mauceli E."/>
            <person name="Brockman W."/>
            <person name="Young S."/>
            <person name="LaButti K."/>
            <person name="Sykes S."/>
            <person name="DeCaprio D."/>
            <person name="Crawford M."/>
            <person name="Koehrsen M."/>
            <person name="Engels R."/>
            <person name="Montgomery P."/>
            <person name="Pearson M."/>
            <person name="Howarth C."/>
            <person name="Larson L."/>
            <person name="White J."/>
            <person name="O'Leary S."/>
            <person name="Kodira C."/>
            <person name="Zeng Q."/>
            <person name="Yandava C."/>
            <person name="Alvarado L."/>
            <person name="Longcore J."/>
            <person name="James T."/>
        </authorList>
    </citation>
    <scope>NUCLEOTIDE SEQUENCE [LARGE SCALE GENOMIC DNA]</scope>
    <source>
        <strain evidence="1 2">JEL423</strain>
    </source>
</reference>
<dbReference type="VEuPathDB" id="FungiDB:BDEG_20045"/>
<organism evidence="1 2">
    <name type="scientific">Batrachochytrium dendrobatidis (strain JEL423)</name>
    <dbReference type="NCBI Taxonomy" id="403673"/>
    <lineage>
        <taxon>Eukaryota</taxon>
        <taxon>Fungi</taxon>
        <taxon>Fungi incertae sedis</taxon>
        <taxon>Chytridiomycota</taxon>
        <taxon>Chytridiomycota incertae sedis</taxon>
        <taxon>Chytridiomycetes</taxon>
        <taxon>Rhizophydiales</taxon>
        <taxon>Rhizophydiales incertae sedis</taxon>
        <taxon>Batrachochytrium</taxon>
    </lineage>
</organism>
<dbReference type="Proteomes" id="UP000077115">
    <property type="component" value="Unassembled WGS sequence"/>
</dbReference>
<reference evidence="1 2" key="2">
    <citation type="submission" date="2016-05" db="EMBL/GenBank/DDBJ databases">
        <title>Lineage-specific infection strategies underlie the spectrum of fungal disease in amphibians.</title>
        <authorList>
            <person name="Cuomo C.A."/>
            <person name="Farrer R.A."/>
            <person name="James T."/>
            <person name="Longcore J."/>
            <person name="Birren B."/>
        </authorList>
    </citation>
    <scope>NUCLEOTIDE SEQUENCE [LARGE SCALE GENOMIC DNA]</scope>
    <source>
        <strain evidence="1 2">JEL423</strain>
    </source>
</reference>
<gene>
    <name evidence="1" type="ORF">BDEG_20045</name>
</gene>
<evidence type="ECO:0000313" key="2">
    <source>
        <dbReference type="Proteomes" id="UP000077115"/>
    </source>
</evidence>
<protein>
    <submittedName>
        <fullName evidence="1">Uncharacterized protein</fullName>
    </submittedName>
</protein>
<dbReference type="AlphaFoldDB" id="A0A177W865"/>
<proteinExistence type="predicted"/>
<evidence type="ECO:0000313" key="1">
    <source>
        <dbReference type="EMBL" id="OAJ35810.1"/>
    </source>
</evidence>
<sequence length="669" mass="76726">MNCRLVGRHINIQFVRKLLPLSINPKANSIFLFTLQGLDCVYLHPPCRWLSTQLLKKHPIGYGRPRQRVLSSSHSFRSSKRPPVRIIAYSKGVDKSKASSASSTDVSAQVEPLLYLPNPNDQNDGNVLVNQDSFNTWISDLPLSQNQQPDDQYDLKTAWETHGSPSTLHTTPDVSLKNSQLTDWSKIDISEQFKLLLNLLEAHINSPSEHIPDFDVLHERTHGEFSLFTPLESQSTTNHVLSPDYHSTNTSDSTSELQSSMAQDPWILYKSLTLDFNALQCVPRKLFTMLLRYAAHTKQTPGACMDHINALMQDMGQCNIVPTESEWRLVIWAYIKSESLSHVETIIQQSNGWCLLFDHIDHARLTGALDEKMQVESYALSSRAQFFRILAQALVSIGATSQVQMLVDALCDAKDFTQVSGYKNINTADMFEALIELFHHLQKPEYSMAALLAMQSEGLTPTEQCYLSIFQSLLKSKQPDHPILNKHNRLTFLQKNQSAIDTAKHIFGFYSSIPSNQLTLSILSAALDIVPHYPSQEFITRIWYDLESFSDAPQSPIYWTLCRLCMMFPVKSDGYLLAFDIFRALLARRDLIPDPLDASVHEQFINMYMEFQLMPLFTQHLMMLRRLKIRIGYDMCIRMHRHISSQHHRFYLRVYMREVGWPSPPRQFK</sequence>
<name>A0A177W865_BATDL</name>
<accession>A0A177W865</accession>
<dbReference type="OrthoDB" id="10560697at2759"/>